<dbReference type="SUPFAM" id="SSF55816">
    <property type="entry name" value="5'-nucleotidase (syn. UDP-sugar hydrolase), C-terminal domain"/>
    <property type="match status" value="1"/>
</dbReference>
<dbReference type="GO" id="GO:0000166">
    <property type="term" value="F:nucleotide binding"/>
    <property type="evidence" value="ECO:0007669"/>
    <property type="project" value="UniProtKB-KW"/>
</dbReference>
<sequence>MKSEHDFQSFANSPFHVHLRIMATADLHMHILPYDYTADRPNHRVGFARTASLIRARRSTAANHLLFDVGDLLQGTVMGDLDATARRQGLGPAIHPMIKALNEMGYDAATIGNHDFSYGLRHLQQVLRGARHPVAVSNLEHRHAPDGASAMAPPLPGDVPAQFAPYLLLPRQVQDTEGRTRQLTFGVLGFLPPQTAVWESHLGDSIIVQDIVASARKWLPELRAAGADIVIALCHSGLGEACPDRGAENAAAALAALDGIDVVLAGHSHQLFPPHAVNEDATAGDGQGERVLGLHALAGVAGAGPVEARGYRAEAPDDAPVRSAIDPVNGTLFGKPAVQPGSNGSHLGIIDLTLARTERGWHVADHRSEVAAIFSVGPTGEVSPTVESCERVLAKVEPDHRSVIKHIRRKVGYSHRRLHSFFARLMPDPVSCLVARAQQAFVEEHLRGGPDEGAIVLAAAAPFRTGGLAGPDNYTDIAPGELTLRNIADIYPFPNRLSAVSLTGRQVLEWLECAVSAYNQVPHGARDHPLLRERFPGYNFEMVWPLEFRVDLARPARYDAAFQFADPLSHRIRGLRLAGQPVEPEQRFIVAASDYRINRLQAARRLAGGKPVPRIDLRAPDELSDPAMRDVLVAHLAREPSSPPPQPRRWGFCPMPGTSVSFATAPRARECTDMLEVLGVEDLGDRPDGFALLRVNL</sequence>
<dbReference type="InterPro" id="IPR029052">
    <property type="entry name" value="Metallo-depent_PP-like"/>
</dbReference>
<name>A0A1U7DHN6_9RHOB</name>
<dbReference type="Pfam" id="PF02872">
    <property type="entry name" value="5_nucleotid_C"/>
    <property type="match status" value="1"/>
</dbReference>
<dbReference type="Gene3D" id="3.90.780.10">
    <property type="entry name" value="5'-Nucleotidase, C-terminal domain"/>
    <property type="match status" value="1"/>
</dbReference>
<accession>A0A2M9DDN1</accession>
<dbReference type="RefSeq" id="WP_076979540.1">
    <property type="nucleotide sequence ID" value="NZ_CP019124.1"/>
</dbReference>
<dbReference type="Gene3D" id="3.60.21.10">
    <property type="match status" value="1"/>
</dbReference>
<dbReference type="GO" id="GO:0009166">
    <property type="term" value="P:nucleotide catabolic process"/>
    <property type="evidence" value="ECO:0007669"/>
    <property type="project" value="InterPro"/>
</dbReference>
<dbReference type="InterPro" id="IPR008334">
    <property type="entry name" value="5'-Nucleotdase_C"/>
</dbReference>
<organism evidence="3 4">
    <name type="scientific">Brevirhabdus pacifica</name>
    <dbReference type="NCBI Taxonomy" id="1267768"/>
    <lineage>
        <taxon>Bacteria</taxon>
        <taxon>Pseudomonadati</taxon>
        <taxon>Pseudomonadota</taxon>
        <taxon>Alphaproteobacteria</taxon>
        <taxon>Rhodobacterales</taxon>
        <taxon>Paracoccaceae</taxon>
        <taxon>Brevirhabdus</taxon>
    </lineage>
</organism>
<dbReference type="GO" id="GO:0030288">
    <property type="term" value="C:outer membrane-bounded periplasmic space"/>
    <property type="evidence" value="ECO:0007669"/>
    <property type="project" value="TreeGrafter"/>
</dbReference>
<evidence type="ECO:0000256" key="1">
    <source>
        <dbReference type="ARBA" id="ARBA00022729"/>
    </source>
</evidence>
<dbReference type="Proteomes" id="UP000187266">
    <property type="component" value="Chromosome"/>
</dbReference>
<evidence type="ECO:0000313" key="4">
    <source>
        <dbReference type="Proteomes" id="UP000187266"/>
    </source>
</evidence>
<dbReference type="InterPro" id="IPR036907">
    <property type="entry name" value="5'-Nucleotdase_C_sf"/>
</dbReference>
<evidence type="ECO:0000256" key="2">
    <source>
        <dbReference type="RuleBase" id="RU362119"/>
    </source>
</evidence>
<dbReference type="STRING" id="1267768.BV394_07140"/>
<keyword evidence="2" id="KW-0547">Nucleotide-binding</keyword>
<proteinExistence type="inferred from homology"/>
<reference evidence="3 4" key="1">
    <citation type="submission" date="2017-01" db="EMBL/GenBank/DDBJ databases">
        <title>Genomic analysis of Xuhuaishuia manganoxidans DY6-4.</title>
        <authorList>
            <person name="Wang X."/>
        </authorList>
    </citation>
    <scope>NUCLEOTIDE SEQUENCE [LARGE SCALE GENOMIC DNA]</scope>
    <source>
        <strain evidence="3 4">DY6-4</strain>
    </source>
</reference>
<keyword evidence="1" id="KW-0732">Signal</keyword>
<accession>A0A1U7DHN6</accession>
<dbReference type="PRINTS" id="PR01607">
    <property type="entry name" value="APYRASEFAMLY"/>
</dbReference>
<evidence type="ECO:0000313" key="3">
    <source>
        <dbReference type="EMBL" id="APX89517.1"/>
    </source>
</evidence>
<gene>
    <name evidence="3" type="ORF">BV394_07140</name>
</gene>
<comment type="similarity">
    <text evidence="2">Belongs to the 5'-nucleotidase family.</text>
</comment>
<dbReference type="AlphaFoldDB" id="A0A1U7DHN6"/>
<dbReference type="PANTHER" id="PTHR11575">
    <property type="entry name" value="5'-NUCLEOTIDASE-RELATED"/>
    <property type="match status" value="1"/>
</dbReference>
<dbReference type="GO" id="GO:0016787">
    <property type="term" value="F:hydrolase activity"/>
    <property type="evidence" value="ECO:0007669"/>
    <property type="project" value="UniProtKB-KW"/>
</dbReference>
<dbReference type="PANTHER" id="PTHR11575:SF6">
    <property type="entry name" value="2',3'-CYCLIC-NUCLEOTIDE 2'-PHOSPHODIESTERASE_3'-NUCLEOTIDASE"/>
    <property type="match status" value="1"/>
</dbReference>
<dbReference type="SUPFAM" id="SSF56300">
    <property type="entry name" value="Metallo-dependent phosphatases"/>
    <property type="match status" value="1"/>
</dbReference>
<dbReference type="InterPro" id="IPR006179">
    <property type="entry name" value="5_nucleotidase/apyrase"/>
</dbReference>
<dbReference type="InterPro" id="IPR004843">
    <property type="entry name" value="Calcineurin-like_PHP"/>
</dbReference>
<keyword evidence="2" id="KW-0378">Hydrolase</keyword>
<dbReference type="OrthoDB" id="9803927at2"/>
<protein>
    <submittedName>
        <fullName evidence="3">Uncharacterized protein</fullName>
    </submittedName>
</protein>
<dbReference type="Pfam" id="PF00149">
    <property type="entry name" value="Metallophos"/>
    <property type="match status" value="1"/>
</dbReference>
<dbReference type="EMBL" id="CP019124">
    <property type="protein sequence ID" value="APX89517.1"/>
    <property type="molecule type" value="Genomic_DNA"/>
</dbReference>
<keyword evidence="4" id="KW-1185">Reference proteome</keyword>